<dbReference type="Proteomes" id="UP000094828">
    <property type="component" value="Unassembled WGS sequence"/>
</dbReference>
<keyword evidence="3" id="KW-1185">Reference proteome</keyword>
<reference evidence="2 3" key="1">
    <citation type="submission" date="2016-05" db="EMBL/GenBank/DDBJ databases">
        <title>Genomic and physiological characterization of Planctopirus sp. isolated from fresh water lake.</title>
        <authorList>
            <person name="Subhash Y."/>
            <person name="Ramana C."/>
        </authorList>
    </citation>
    <scope>NUCLEOTIDE SEQUENCE [LARGE SCALE GENOMIC DNA]</scope>
    <source>
        <strain evidence="2 3">JC280</strain>
    </source>
</reference>
<protein>
    <submittedName>
        <fullName evidence="2">Uncharacterized protein</fullName>
    </submittedName>
</protein>
<comment type="caution">
    <text evidence="2">The sequence shown here is derived from an EMBL/GenBank/DDBJ whole genome shotgun (WGS) entry which is preliminary data.</text>
</comment>
<gene>
    <name evidence="2" type="ORF">A6X21_23060</name>
</gene>
<dbReference type="EMBL" id="LYDR01000093">
    <property type="protein sequence ID" value="ODA31072.1"/>
    <property type="molecule type" value="Genomic_DNA"/>
</dbReference>
<dbReference type="STRING" id="1841610.A6X21_23060"/>
<feature type="transmembrane region" description="Helical" evidence="1">
    <location>
        <begin position="32"/>
        <end position="53"/>
    </location>
</feature>
<organism evidence="2 3">
    <name type="scientific">Planctopirus hydrillae</name>
    <dbReference type="NCBI Taxonomy" id="1841610"/>
    <lineage>
        <taxon>Bacteria</taxon>
        <taxon>Pseudomonadati</taxon>
        <taxon>Planctomycetota</taxon>
        <taxon>Planctomycetia</taxon>
        <taxon>Planctomycetales</taxon>
        <taxon>Planctomycetaceae</taxon>
        <taxon>Planctopirus</taxon>
    </lineage>
</organism>
<feature type="transmembrane region" description="Helical" evidence="1">
    <location>
        <begin position="99"/>
        <end position="121"/>
    </location>
</feature>
<name>A0A1C3ECU6_9PLAN</name>
<evidence type="ECO:0000313" key="2">
    <source>
        <dbReference type="EMBL" id="ODA31072.1"/>
    </source>
</evidence>
<keyword evidence="1" id="KW-0472">Membrane</keyword>
<accession>A0A1C3ECU6</accession>
<proteinExistence type="predicted"/>
<keyword evidence="1" id="KW-1133">Transmembrane helix</keyword>
<sequence>MLGDDEKSIKEKYFFLKITYWPLIMRFEDWDLAVLINACEVLIWVGLAVVVALRPLFPPVQPAQLLNEARLRRWMAIALVLFGLSDAVEIWSGAWWRPWWLLASKAACVITICALGSVLYLRSRENSAEIPKT</sequence>
<evidence type="ECO:0000256" key="1">
    <source>
        <dbReference type="SAM" id="Phobius"/>
    </source>
</evidence>
<feature type="transmembrane region" description="Helical" evidence="1">
    <location>
        <begin position="74"/>
        <end position="93"/>
    </location>
</feature>
<keyword evidence="1" id="KW-0812">Transmembrane</keyword>
<dbReference type="AlphaFoldDB" id="A0A1C3ECU6"/>
<evidence type="ECO:0000313" key="3">
    <source>
        <dbReference type="Proteomes" id="UP000094828"/>
    </source>
</evidence>